<protein>
    <submittedName>
        <fullName evidence="7">Uncharacterized protein</fullName>
    </submittedName>
</protein>
<evidence type="ECO:0000313" key="7">
    <source>
        <dbReference type="EMBL" id="QHT34096.1"/>
    </source>
</evidence>
<keyword evidence="3 6" id="KW-0812">Transmembrane</keyword>
<evidence type="ECO:0000256" key="6">
    <source>
        <dbReference type="SAM" id="Phobius"/>
    </source>
</evidence>
<feature type="transmembrane region" description="Helical" evidence="6">
    <location>
        <begin position="179"/>
        <end position="198"/>
    </location>
</feature>
<feature type="transmembrane region" description="Helical" evidence="6">
    <location>
        <begin position="43"/>
        <end position="60"/>
    </location>
</feature>
<keyword evidence="5 6" id="KW-0472">Membrane</keyword>
<keyword evidence="4 6" id="KW-1133">Transmembrane helix</keyword>
<evidence type="ECO:0000256" key="2">
    <source>
        <dbReference type="ARBA" id="ARBA00009530"/>
    </source>
</evidence>
<dbReference type="GO" id="GO:0016020">
    <property type="term" value="C:membrane"/>
    <property type="evidence" value="ECO:0007669"/>
    <property type="project" value="UniProtKB-SubCell"/>
</dbReference>
<evidence type="ECO:0000256" key="3">
    <source>
        <dbReference type="ARBA" id="ARBA00022692"/>
    </source>
</evidence>
<reference evidence="7" key="1">
    <citation type="journal article" date="2020" name="Nature">
        <title>Giant virus diversity and host interactions through global metagenomics.</title>
        <authorList>
            <person name="Schulz F."/>
            <person name="Roux S."/>
            <person name="Paez-Espino D."/>
            <person name="Jungbluth S."/>
            <person name="Walsh D.A."/>
            <person name="Denef V.J."/>
            <person name="McMahon K.D."/>
            <person name="Konstantinidis K.T."/>
            <person name="Eloe-Fadrosh E.A."/>
            <person name="Kyrpides N.C."/>
            <person name="Woyke T."/>
        </authorList>
    </citation>
    <scope>NUCLEOTIDE SEQUENCE</scope>
    <source>
        <strain evidence="7">GVMAG-M-3300009161-52</strain>
    </source>
</reference>
<evidence type="ECO:0000256" key="5">
    <source>
        <dbReference type="ARBA" id="ARBA00023136"/>
    </source>
</evidence>
<dbReference type="AlphaFoldDB" id="A0A6C0EY57"/>
<dbReference type="EMBL" id="MN738985">
    <property type="protein sequence ID" value="QHT34096.1"/>
    <property type="molecule type" value="Genomic_DNA"/>
</dbReference>
<accession>A0A6C0EY57</accession>
<organism evidence="7">
    <name type="scientific">viral metagenome</name>
    <dbReference type="NCBI Taxonomy" id="1070528"/>
    <lineage>
        <taxon>unclassified sequences</taxon>
        <taxon>metagenomes</taxon>
        <taxon>organismal metagenomes</taxon>
    </lineage>
</organism>
<proteinExistence type="inferred from homology"/>
<feature type="transmembrane region" description="Helical" evidence="6">
    <location>
        <begin position="122"/>
        <end position="145"/>
    </location>
</feature>
<evidence type="ECO:0000256" key="4">
    <source>
        <dbReference type="ARBA" id="ARBA00022989"/>
    </source>
</evidence>
<sequence>MSELDATDYIYVSNKNFQRRKRVETGNDQLGNLVATPGPISEFILAIFDVVVTLFLKLVFKLFTISSYAFSWVNNIIFGAFEGIIPSALKRGKVISMKFFRYTMTILMPPFGVMLGKGLYGWFNIFVCMLITYVNFLAGIIYAFVITARNRYADQYEAKQIEVSLIDNPIDEASADINALLSSFGFIFTLLIVIFYSISYF</sequence>
<evidence type="ECO:0000256" key="1">
    <source>
        <dbReference type="ARBA" id="ARBA00004370"/>
    </source>
</evidence>
<dbReference type="InterPro" id="IPR000612">
    <property type="entry name" value="PMP3"/>
</dbReference>
<feature type="transmembrane region" description="Helical" evidence="6">
    <location>
        <begin position="99"/>
        <end position="116"/>
    </location>
</feature>
<comment type="similarity">
    <text evidence="2">Belongs to the UPF0057 (PMP3) family.</text>
</comment>
<name>A0A6C0EY57_9ZZZZ</name>
<comment type="subcellular location">
    <subcellularLocation>
        <location evidence="1">Membrane</location>
    </subcellularLocation>
</comment>
<dbReference type="Pfam" id="PF01679">
    <property type="entry name" value="Pmp3"/>
    <property type="match status" value="1"/>
</dbReference>